<proteinExistence type="predicted"/>
<protein>
    <submittedName>
        <fullName evidence="9">MFS transporter</fullName>
    </submittedName>
</protein>
<evidence type="ECO:0000313" key="9">
    <source>
        <dbReference type="EMBL" id="MCZ0861060.1"/>
    </source>
</evidence>
<gene>
    <name evidence="9" type="ORF">O0S10_07455</name>
</gene>
<feature type="transmembrane region" description="Helical" evidence="7">
    <location>
        <begin position="102"/>
        <end position="124"/>
    </location>
</feature>
<feature type="transmembrane region" description="Helical" evidence="7">
    <location>
        <begin position="273"/>
        <end position="292"/>
    </location>
</feature>
<dbReference type="RefSeq" id="WP_268925256.1">
    <property type="nucleotide sequence ID" value="NZ_JAPTGB010000015.1"/>
</dbReference>
<dbReference type="InterPro" id="IPR050171">
    <property type="entry name" value="MFS_Transporters"/>
</dbReference>
<accession>A0ABT4IIS4</accession>
<dbReference type="Gene3D" id="1.20.1250.20">
    <property type="entry name" value="MFS general substrate transporter like domains"/>
    <property type="match status" value="1"/>
</dbReference>
<dbReference type="Proteomes" id="UP001141422">
    <property type="component" value="Unassembled WGS sequence"/>
</dbReference>
<feature type="transmembrane region" description="Helical" evidence="7">
    <location>
        <begin position="78"/>
        <end position="96"/>
    </location>
</feature>
<sequence length="394" mass="41791">MKNTFVPTKWTLVFLLLAAMLTLMGGAAVAPALPLISEVFSDAPEFLISMIITLPSLAVACTGYLIGIACDKFGRRQVLLFSLVVFAVAGSAGFYLDSLWAILVSRVILGVGIAGLTTATTALITEYYTGASRVKVLGYQSAAMGIGVLILETGGGSLAEISWREPFLIYLVAFVIIIGVLFAVKEPVSEPRRSHRDNSVKLNMKVLLPIYVSIFIGMAITFLMPTKLPYLIAQVGSVSLTGIGLMLGLMGCCSALAGIFYGRIAARMLRMQVMFLCFFAVGLGCCLLGFAASVGAVALAVIFTGFGQGALIPTIVNWISNEAPVHAMGKATGIFSMALNFGQFASSIVVIPVLVMVGTYSNLFLVTGVFGLLVACVYAVAWMRERRAATQVAR</sequence>
<comment type="subcellular location">
    <subcellularLocation>
        <location evidence="1">Cell membrane</location>
        <topology evidence="1">Multi-pass membrane protein</topology>
    </subcellularLocation>
</comment>
<keyword evidence="3" id="KW-1003">Cell membrane</keyword>
<feature type="transmembrane region" description="Helical" evidence="7">
    <location>
        <begin position="167"/>
        <end position="185"/>
    </location>
</feature>
<dbReference type="CDD" id="cd17473">
    <property type="entry name" value="MFS_arabinose_efflux_permease_like"/>
    <property type="match status" value="1"/>
</dbReference>
<feature type="transmembrane region" description="Helical" evidence="7">
    <location>
        <begin position="206"/>
        <end position="225"/>
    </location>
</feature>
<keyword evidence="2" id="KW-0813">Transport</keyword>
<dbReference type="InterPro" id="IPR020846">
    <property type="entry name" value="MFS_dom"/>
</dbReference>
<evidence type="ECO:0000256" key="7">
    <source>
        <dbReference type="SAM" id="Phobius"/>
    </source>
</evidence>
<dbReference type="InterPro" id="IPR036259">
    <property type="entry name" value="MFS_trans_sf"/>
</dbReference>
<feature type="transmembrane region" description="Helical" evidence="7">
    <location>
        <begin position="231"/>
        <end position="261"/>
    </location>
</feature>
<evidence type="ECO:0000259" key="8">
    <source>
        <dbReference type="PROSITE" id="PS50850"/>
    </source>
</evidence>
<dbReference type="EMBL" id="JAPTGB010000015">
    <property type="protein sequence ID" value="MCZ0861060.1"/>
    <property type="molecule type" value="Genomic_DNA"/>
</dbReference>
<evidence type="ECO:0000256" key="4">
    <source>
        <dbReference type="ARBA" id="ARBA00022692"/>
    </source>
</evidence>
<keyword evidence="6 7" id="KW-0472">Membrane</keyword>
<dbReference type="Pfam" id="PF07690">
    <property type="entry name" value="MFS_1"/>
    <property type="match status" value="1"/>
</dbReference>
<organism evidence="9 10">
    <name type="scientific">Methanocorpusculum petauri</name>
    <dbReference type="NCBI Taxonomy" id="3002863"/>
    <lineage>
        <taxon>Archaea</taxon>
        <taxon>Methanobacteriati</taxon>
        <taxon>Methanobacteriota</taxon>
        <taxon>Stenosarchaea group</taxon>
        <taxon>Methanomicrobia</taxon>
        <taxon>Methanomicrobiales</taxon>
        <taxon>Methanocorpusculaceae</taxon>
        <taxon>Methanocorpusculum</taxon>
    </lineage>
</organism>
<feature type="transmembrane region" description="Helical" evidence="7">
    <location>
        <begin position="136"/>
        <end position="155"/>
    </location>
</feature>
<dbReference type="SUPFAM" id="SSF103473">
    <property type="entry name" value="MFS general substrate transporter"/>
    <property type="match status" value="1"/>
</dbReference>
<evidence type="ECO:0000256" key="6">
    <source>
        <dbReference type="ARBA" id="ARBA00023136"/>
    </source>
</evidence>
<dbReference type="InterPro" id="IPR011701">
    <property type="entry name" value="MFS"/>
</dbReference>
<dbReference type="PANTHER" id="PTHR23517:SF2">
    <property type="entry name" value="MULTIDRUG RESISTANCE PROTEIN MDTH"/>
    <property type="match status" value="1"/>
</dbReference>
<evidence type="ECO:0000256" key="5">
    <source>
        <dbReference type="ARBA" id="ARBA00022989"/>
    </source>
</evidence>
<dbReference type="PROSITE" id="PS50850">
    <property type="entry name" value="MFS"/>
    <property type="match status" value="1"/>
</dbReference>
<keyword evidence="5 7" id="KW-1133">Transmembrane helix</keyword>
<dbReference type="PANTHER" id="PTHR23517">
    <property type="entry name" value="RESISTANCE PROTEIN MDTM, PUTATIVE-RELATED-RELATED"/>
    <property type="match status" value="1"/>
</dbReference>
<evidence type="ECO:0000256" key="1">
    <source>
        <dbReference type="ARBA" id="ARBA00004651"/>
    </source>
</evidence>
<evidence type="ECO:0000256" key="3">
    <source>
        <dbReference type="ARBA" id="ARBA00022475"/>
    </source>
</evidence>
<comment type="caution">
    <text evidence="9">The sequence shown here is derived from an EMBL/GenBank/DDBJ whole genome shotgun (WGS) entry which is preliminary data.</text>
</comment>
<feature type="transmembrane region" description="Helical" evidence="7">
    <location>
        <begin position="363"/>
        <end position="381"/>
    </location>
</feature>
<feature type="transmembrane region" description="Helical" evidence="7">
    <location>
        <begin position="48"/>
        <end position="66"/>
    </location>
</feature>
<feature type="transmembrane region" description="Helical" evidence="7">
    <location>
        <begin position="298"/>
        <end position="319"/>
    </location>
</feature>
<evidence type="ECO:0000256" key="2">
    <source>
        <dbReference type="ARBA" id="ARBA00022448"/>
    </source>
</evidence>
<name>A0ABT4IIS4_9EURY</name>
<feature type="domain" description="Major facilitator superfamily (MFS) profile" evidence="8">
    <location>
        <begin position="11"/>
        <end position="386"/>
    </location>
</feature>
<evidence type="ECO:0000313" key="10">
    <source>
        <dbReference type="Proteomes" id="UP001141422"/>
    </source>
</evidence>
<feature type="transmembrane region" description="Helical" evidence="7">
    <location>
        <begin position="331"/>
        <end position="357"/>
    </location>
</feature>
<keyword evidence="4 7" id="KW-0812">Transmembrane</keyword>
<keyword evidence="10" id="KW-1185">Reference proteome</keyword>
<reference evidence="9" key="1">
    <citation type="submission" date="2022-12" db="EMBL/GenBank/DDBJ databases">
        <title>Isolation and characterisation of novel Methanocorpusculum spp. from native Australian herbivores indicates the genus is ancestrally host-associated.</title>
        <authorList>
            <person name="Volmer J.G."/>
            <person name="Soo R.M."/>
            <person name="Evans P.N."/>
            <person name="Hoedt E.C."/>
            <person name="Astorga Alsina A.L."/>
            <person name="Woodcroft B.J."/>
            <person name="Tyson G.W."/>
            <person name="Hugenholtz P."/>
            <person name="Morrison M."/>
        </authorList>
    </citation>
    <scope>NUCLEOTIDE SEQUENCE</scope>
    <source>
        <strain evidence="9">MG</strain>
    </source>
</reference>